<evidence type="ECO:0000256" key="7">
    <source>
        <dbReference type="SAM" id="Phobius"/>
    </source>
</evidence>
<dbReference type="AlphaFoldDB" id="A0A4Q0XEP2"/>
<evidence type="ECO:0000256" key="1">
    <source>
        <dbReference type="ARBA" id="ARBA00004651"/>
    </source>
</evidence>
<protein>
    <submittedName>
        <fullName evidence="8">Lipopolysaccharide biosynthesis protein</fullName>
    </submittedName>
</protein>
<keyword evidence="6 7" id="KW-0472">Membrane</keyword>
<feature type="transmembrane region" description="Helical" evidence="7">
    <location>
        <begin position="322"/>
        <end position="342"/>
    </location>
</feature>
<evidence type="ECO:0000256" key="4">
    <source>
        <dbReference type="ARBA" id="ARBA00022692"/>
    </source>
</evidence>
<keyword evidence="3" id="KW-1003">Cell membrane</keyword>
<name>A0A4Q0XEP2_9FLAO</name>
<evidence type="ECO:0000256" key="5">
    <source>
        <dbReference type="ARBA" id="ARBA00022989"/>
    </source>
</evidence>
<gene>
    <name evidence="8" type="ORF">ESZ48_13115</name>
</gene>
<dbReference type="OrthoDB" id="9770347at2"/>
<sequence>MTLKKRALTALFWSALEQFGNQIIGFIISIILARLLLPAEFGLLAMVAVIIAIGNILIHGGLTQSLIRSGEVDNRDYSTVFYFNLFGSVVIYAITFVSAPLIADFFGQQELIPILRVLGITFIIGAFSAIQSTRLNKMMDFKTQMIVSTPSMIIGGISGILLAFYGYGVWSLVYSRIIQSTASTVQLWFHSKWQPMLVFDRERFRKHFGFGFKLMLSGLIDTIFTNAYTIIIGKFFAASQVGYYYKADGLQMLPVRSLSQIVTKITYPLFSEVQNNNVQLRGIYKRIMQMVLFFIAPTLIIMAVLGEPLFRFLFTEKWLPSVPYFQILCVGGILYPIHAYNLQILNVKGKSGLFLKLEIVKKILLVIVILISFQFGIFGLLYGSVIVSMLSFFVNTHYSGKFIDYPAWEQIKELAPIILLAMITGILVYIIDIFMVTIDAIDFVRLLIGGTVGVLSFILLAQIVKLSIFKELKIIVLKRK</sequence>
<feature type="transmembrane region" description="Helical" evidence="7">
    <location>
        <begin position="145"/>
        <end position="167"/>
    </location>
</feature>
<dbReference type="CDD" id="cd13127">
    <property type="entry name" value="MATE_tuaB_like"/>
    <property type="match status" value="1"/>
</dbReference>
<evidence type="ECO:0000313" key="8">
    <source>
        <dbReference type="EMBL" id="RXJ46028.1"/>
    </source>
</evidence>
<comment type="caution">
    <text evidence="8">The sequence shown here is derived from an EMBL/GenBank/DDBJ whole genome shotgun (WGS) entry which is preliminary data.</text>
</comment>
<comment type="similarity">
    <text evidence="2">Belongs to the polysaccharide synthase family.</text>
</comment>
<dbReference type="PANTHER" id="PTHR30250:SF10">
    <property type="entry name" value="LIPOPOLYSACCHARIDE BIOSYNTHESIS PROTEIN WZXC"/>
    <property type="match status" value="1"/>
</dbReference>
<dbReference type="RefSeq" id="WP_129017958.1">
    <property type="nucleotide sequence ID" value="NZ_SDDZ01000008.1"/>
</dbReference>
<dbReference type="Pfam" id="PF13440">
    <property type="entry name" value="Polysacc_synt_3"/>
    <property type="match status" value="1"/>
</dbReference>
<dbReference type="InterPro" id="IPR050833">
    <property type="entry name" value="Poly_Biosynth_Transport"/>
</dbReference>
<proteinExistence type="inferred from homology"/>
<dbReference type="EMBL" id="SDDZ01000008">
    <property type="protein sequence ID" value="RXJ46028.1"/>
    <property type="molecule type" value="Genomic_DNA"/>
</dbReference>
<organism evidence="8 9">
    <name type="scientific">Gelidibacter gilvus</name>
    <dbReference type="NCBI Taxonomy" id="59602"/>
    <lineage>
        <taxon>Bacteria</taxon>
        <taxon>Pseudomonadati</taxon>
        <taxon>Bacteroidota</taxon>
        <taxon>Flavobacteriia</taxon>
        <taxon>Flavobacteriales</taxon>
        <taxon>Flavobacteriaceae</taxon>
        <taxon>Gelidibacter</taxon>
    </lineage>
</organism>
<feature type="transmembrane region" description="Helical" evidence="7">
    <location>
        <begin position="41"/>
        <end position="58"/>
    </location>
</feature>
<feature type="transmembrane region" description="Helical" evidence="7">
    <location>
        <begin position="291"/>
        <end position="310"/>
    </location>
</feature>
<keyword evidence="4 7" id="KW-0812">Transmembrane</keyword>
<evidence type="ECO:0000256" key="2">
    <source>
        <dbReference type="ARBA" id="ARBA00007430"/>
    </source>
</evidence>
<evidence type="ECO:0000256" key="6">
    <source>
        <dbReference type="ARBA" id="ARBA00023136"/>
    </source>
</evidence>
<comment type="subcellular location">
    <subcellularLocation>
        <location evidence="1">Cell membrane</location>
        <topology evidence="1">Multi-pass membrane protein</topology>
    </subcellularLocation>
</comment>
<dbReference type="Proteomes" id="UP000289792">
    <property type="component" value="Unassembled WGS sequence"/>
</dbReference>
<feature type="transmembrane region" description="Helical" evidence="7">
    <location>
        <begin position="114"/>
        <end position="133"/>
    </location>
</feature>
<accession>A0A4Q0XEP2</accession>
<feature type="transmembrane region" description="Helical" evidence="7">
    <location>
        <begin position="210"/>
        <end position="233"/>
    </location>
</feature>
<keyword evidence="5 7" id="KW-1133">Transmembrane helix</keyword>
<feature type="transmembrane region" description="Helical" evidence="7">
    <location>
        <begin position="443"/>
        <end position="464"/>
    </location>
</feature>
<feature type="transmembrane region" description="Helical" evidence="7">
    <location>
        <begin position="363"/>
        <end position="394"/>
    </location>
</feature>
<keyword evidence="9" id="KW-1185">Reference proteome</keyword>
<feature type="transmembrane region" description="Helical" evidence="7">
    <location>
        <begin position="12"/>
        <end position="35"/>
    </location>
</feature>
<feature type="transmembrane region" description="Helical" evidence="7">
    <location>
        <begin position="414"/>
        <end position="436"/>
    </location>
</feature>
<evidence type="ECO:0000256" key="3">
    <source>
        <dbReference type="ARBA" id="ARBA00022475"/>
    </source>
</evidence>
<dbReference type="PANTHER" id="PTHR30250">
    <property type="entry name" value="PST FAMILY PREDICTED COLANIC ACID TRANSPORTER"/>
    <property type="match status" value="1"/>
</dbReference>
<feature type="transmembrane region" description="Helical" evidence="7">
    <location>
        <begin position="79"/>
        <end position="102"/>
    </location>
</feature>
<evidence type="ECO:0000313" key="9">
    <source>
        <dbReference type="Proteomes" id="UP000289792"/>
    </source>
</evidence>
<reference evidence="8 9" key="1">
    <citation type="submission" date="2019-01" db="EMBL/GenBank/DDBJ databases">
        <title>Genome sequence of the Antarctic species Gelidibacter gilvus ACAM 158(T).</title>
        <authorList>
            <person name="Bowman J.P."/>
        </authorList>
    </citation>
    <scope>NUCLEOTIDE SEQUENCE [LARGE SCALE GENOMIC DNA]</scope>
    <source>
        <strain evidence="8 9">IC158</strain>
    </source>
</reference>
<dbReference type="GO" id="GO:0005886">
    <property type="term" value="C:plasma membrane"/>
    <property type="evidence" value="ECO:0007669"/>
    <property type="project" value="UniProtKB-SubCell"/>
</dbReference>